<dbReference type="Proteomes" id="UP000321533">
    <property type="component" value="Chromosome"/>
</dbReference>
<dbReference type="Gene3D" id="2.60.40.3100">
    <property type="entry name" value="Arylsulphate sulphotransferase monomer, N-terminal domain"/>
    <property type="match status" value="1"/>
</dbReference>
<evidence type="ECO:0000256" key="1">
    <source>
        <dbReference type="SAM" id="SignalP"/>
    </source>
</evidence>
<dbReference type="AlphaFoldDB" id="A0A5B8V5R2"/>
<dbReference type="Pfam" id="PF05935">
    <property type="entry name" value="Arylsulfotrans"/>
    <property type="match status" value="1"/>
</dbReference>
<dbReference type="Pfam" id="PF17425">
    <property type="entry name" value="Arylsulfotran_N"/>
    <property type="match status" value="1"/>
</dbReference>
<reference evidence="3 4" key="1">
    <citation type="journal article" date="2016" name="Int. J. Syst. Evol. Microbiol.">
        <title>Panacibacter ginsenosidivorans gen. nov., sp. nov., with ginsenoside converting activity isolated from soil of a ginseng field.</title>
        <authorList>
            <person name="Siddiqi M.Z."/>
            <person name="Muhammad Shafi S."/>
            <person name="Choi K.D."/>
            <person name="Im W.T."/>
        </authorList>
    </citation>
    <scope>NUCLEOTIDE SEQUENCE [LARGE SCALE GENOMIC DNA]</scope>
    <source>
        <strain evidence="3 4">Gsoil1550</strain>
    </source>
</reference>
<gene>
    <name evidence="3" type="ORF">FRZ67_04340</name>
</gene>
<evidence type="ECO:0000313" key="4">
    <source>
        <dbReference type="Proteomes" id="UP000321533"/>
    </source>
</evidence>
<dbReference type="InterPro" id="IPR038477">
    <property type="entry name" value="ASST_N_sf"/>
</dbReference>
<dbReference type="KEGG" id="pgin:FRZ67_04340"/>
<dbReference type="PROSITE" id="PS51257">
    <property type="entry name" value="PROKAR_LIPOPROTEIN"/>
    <property type="match status" value="1"/>
</dbReference>
<keyword evidence="4" id="KW-1185">Reference proteome</keyword>
<name>A0A5B8V5R2_9BACT</name>
<feature type="signal peptide" evidence="1">
    <location>
        <begin position="1"/>
        <end position="21"/>
    </location>
</feature>
<protein>
    <recommendedName>
        <fullName evidence="2">Arylsulfotransferase N-terminal domain-containing protein</fullName>
    </recommendedName>
</protein>
<dbReference type="RefSeq" id="WP_147188362.1">
    <property type="nucleotide sequence ID" value="NZ_CP042435.1"/>
</dbReference>
<dbReference type="GO" id="GO:0004062">
    <property type="term" value="F:aryl sulfotransferase activity"/>
    <property type="evidence" value="ECO:0007669"/>
    <property type="project" value="InterPro"/>
</dbReference>
<dbReference type="PANTHER" id="PTHR35340">
    <property type="entry name" value="PQQ ENZYME REPEAT PROTEIN-RELATED"/>
    <property type="match status" value="1"/>
</dbReference>
<feature type="domain" description="Arylsulfotransferase N-terminal" evidence="2">
    <location>
        <begin position="39"/>
        <end position="122"/>
    </location>
</feature>
<evidence type="ECO:0000259" key="2">
    <source>
        <dbReference type="Pfam" id="PF17425"/>
    </source>
</evidence>
<dbReference type="PANTHER" id="PTHR35340:SF10">
    <property type="entry name" value="CYTOPLASMIC PROTEIN"/>
    <property type="match status" value="1"/>
</dbReference>
<dbReference type="SUPFAM" id="SSF50998">
    <property type="entry name" value="Quinoprotein alcohol dehydrogenase-like"/>
    <property type="match status" value="1"/>
</dbReference>
<feature type="chain" id="PRO_5022669336" description="Arylsulfotransferase N-terminal domain-containing protein" evidence="1">
    <location>
        <begin position="22"/>
        <end position="510"/>
    </location>
</feature>
<evidence type="ECO:0000313" key="3">
    <source>
        <dbReference type="EMBL" id="QEC66562.1"/>
    </source>
</evidence>
<dbReference type="InterPro" id="IPR010262">
    <property type="entry name" value="Arylsulfotransferase_bact"/>
</dbReference>
<dbReference type="EMBL" id="CP042435">
    <property type="protein sequence ID" value="QEC66562.1"/>
    <property type="molecule type" value="Genomic_DNA"/>
</dbReference>
<accession>A0A5B8V5R2</accession>
<dbReference type="OrthoDB" id="304912at2"/>
<proteinExistence type="predicted"/>
<sequence length="510" mass="57237">MKYLKLQTVFLFLIVSFTACKKQDVSQPGGNVTVSNEHVILNPYSPLTASILLETSVATKISIRVVGKHEAESDVVKDFDEVSSAHNIPVLGLYADYDNTVELTFKDVSGLVLGSKSYSIKTSALPAATFPAITIDTKNVTLMARGMTLVSYFGYKDNPFPESPFIFDASGDIRWYLDFRTSPVLNNLFFDDGMERLQNGDLYFGDIHSNAIYEIDFLGNIIDTWTFPGYQFHHNVQEKPNGNFLVTVSKQGNSTTEDYIIEIDRSTKQIIRTWDLHASLRYSRQTLTTNPDDWIHVNAVIYDASDNTIIISGRTQALVKLDENNNVVWIMGCHKGWGNSGNGIDLNNFLLQPLNKNDQPITDQDVLDGYTNDPDFEWNWFQHAPLLMPNGNVMVFDNGGDNRNFSGAGQYSRAVEFEINTAHKTVKQIWAYGKERGAATFSGIVSDVDFLSNDNHVIFSPGAVNNITIYGKVIELDYATQNILFEATLTPPQSLYGITFHRTERLTLYL</sequence>
<organism evidence="3 4">
    <name type="scientific">Panacibacter ginsenosidivorans</name>
    <dbReference type="NCBI Taxonomy" id="1813871"/>
    <lineage>
        <taxon>Bacteria</taxon>
        <taxon>Pseudomonadati</taxon>
        <taxon>Bacteroidota</taxon>
        <taxon>Chitinophagia</taxon>
        <taxon>Chitinophagales</taxon>
        <taxon>Chitinophagaceae</taxon>
        <taxon>Panacibacter</taxon>
    </lineage>
</organism>
<keyword evidence="1" id="KW-0732">Signal</keyword>
<dbReference type="InterPro" id="IPR011047">
    <property type="entry name" value="Quinoprotein_ADH-like_sf"/>
</dbReference>
<dbReference type="InterPro" id="IPR035391">
    <property type="entry name" value="Arylsulfotran_N"/>
</dbReference>
<dbReference type="InterPro" id="IPR053143">
    <property type="entry name" value="Arylsulfate_ST"/>
</dbReference>